<keyword evidence="2" id="KW-0812">Transmembrane</keyword>
<evidence type="ECO:0000313" key="3">
    <source>
        <dbReference type="EMBL" id="TQJ15216.1"/>
    </source>
</evidence>
<organism evidence="3 4">
    <name type="scientific">Yimella lutea</name>
    <dbReference type="NCBI Taxonomy" id="587872"/>
    <lineage>
        <taxon>Bacteria</taxon>
        <taxon>Bacillati</taxon>
        <taxon>Actinomycetota</taxon>
        <taxon>Actinomycetes</taxon>
        <taxon>Micrococcales</taxon>
        <taxon>Dermacoccaceae</taxon>
        <taxon>Yimella</taxon>
    </lineage>
</organism>
<evidence type="ECO:0000256" key="2">
    <source>
        <dbReference type="SAM" id="Phobius"/>
    </source>
</evidence>
<comment type="caution">
    <text evidence="3">The sequence shown here is derived from an EMBL/GenBank/DDBJ whole genome shotgun (WGS) entry which is preliminary data.</text>
</comment>
<protein>
    <submittedName>
        <fullName evidence="3">Uncharacterized protein</fullName>
    </submittedName>
</protein>
<keyword evidence="2" id="KW-1133">Transmembrane helix</keyword>
<evidence type="ECO:0000313" key="4">
    <source>
        <dbReference type="Proteomes" id="UP000320806"/>
    </source>
</evidence>
<sequence length="207" mass="22758">MPGKPVATGVNIRFARRSESYQTLYVGPLFLLAAPSAFIGRLLRRLADEPSRRREPVAVATWVPPLTHVVGWLLRRSSAGSFVAWPMSRPAALSRASAVVRCGRRVTSDTRLRRRPPAPQILQSMRSGCRLLLRILPAPPSAHRRGARRQPATNAYAKTTDRPTVVDRSSGRQNDQLLVNAWYAAVSKSTYPVNEGPSANGKICVAQ</sequence>
<feature type="region of interest" description="Disordered" evidence="1">
    <location>
        <begin position="141"/>
        <end position="171"/>
    </location>
</feature>
<dbReference type="AlphaFoldDB" id="A0A542EJ19"/>
<evidence type="ECO:0000256" key="1">
    <source>
        <dbReference type="SAM" id="MobiDB-lite"/>
    </source>
</evidence>
<accession>A0A542EJ19</accession>
<proteinExistence type="predicted"/>
<name>A0A542EJ19_9MICO</name>
<dbReference type="Proteomes" id="UP000320806">
    <property type="component" value="Unassembled WGS sequence"/>
</dbReference>
<gene>
    <name evidence="3" type="ORF">FB459_2746</name>
</gene>
<keyword evidence="4" id="KW-1185">Reference proteome</keyword>
<feature type="transmembrane region" description="Helical" evidence="2">
    <location>
        <begin position="24"/>
        <end position="43"/>
    </location>
</feature>
<reference evidence="3 4" key="1">
    <citation type="submission" date="2019-06" db="EMBL/GenBank/DDBJ databases">
        <title>Sequencing the genomes of 1000 actinobacteria strains.</title>
        <authorList>
            <person name="Klenk H.-P."/>
        </authorList>
    </citation>
    <scope>NUCLEOTIDE SEQUENCE [LARGE SCALE GENOMIC DNA]</scope>
    <source>
        <strain evidence="3 4">DSM 19828</strain>
    </source>
</reference>
<keyword evidence="2" id="KW-0472">Membrane</keyword>
<dbReference type="EMBL" id="VFMO01000001">
    <property type="protein sequence ID" value="TQJ15216.1"/>
    <property type="molecule type" value="Genomic_DNA"/>
</dbReference>